<dbReference type="Proteomes" id="UP000887577">
    <property type="component" value="Unplaced"/>
</dbReference>
<feature type="domain" description="Endonuclease/exonuclease/phosphatase" evidence="1">
    <location>
        <begin position="141"/>
        <end position="400"/>
    </location>
</feature>
<evidence type="ECO:0000313" key="3">
    <source>
        <dbReference type="WBParaSite" id="PSU_v2.g18464.t1"/>
    </source>
</evidence>
<dbReference type="WBParaSite" id="PSU_v2.g18464.t1">
    <property type="protein sequence ID" value="PSU_v2.g18464.t1"/>
    <property type="gene ID" value="PSU_v2.g18464"/>
</dbReference>
<dbReference type="PANTHER" id="PTHR12121">
    <property type="entry name" value="CARBON CATABOLITE REPRESSOR PROTEIN 4"/>
    <property type="match status" value="1"/>
</dbReference>
<organism evidence="2 3">
    <name type="scientific">Panagrolaimus superbus</name>
    <dbReference type="NCBI Taxonomy" id="310955"/>
    <lineage>
        <taxon>Eukaryota</taxon>
        <taxon>Metazoa</taxon>
        <taxon>Ecdysozoa</taxon>
        <taxon>Nematoda</taxon>
        <taxon>Chromadorea</taxon>
        <taxon>Rhabditida</taxon>
        <taxon>Tylenchina</taxon>
        <taxon>Panagrolaimomorpha</taxon>
        <taxon>Panagrolaimoidea</taxon>
        <taxon>Panagrolaimidae</taxon>
        <taxon>Panagrolaimus</taxon>
    </lineage>
</organism>
<dbReference type="InterPro" id="IPR036691">
    <property type="entry name" value="Endo/exonu/phosph_ase_sf"/>
</dbReference>
<protein>
    <submittedName>
        <fullName evidence="3">Endonuclease/exonuclease/phosphatase domain-containing protein</fullName>
    </submittedName>
</protein>
<reference evidence="3" key="1">
    <citation type="submission" date="2022-11" db="UniProtKB">
        <authorList>
            <consortium name="WormBaseParasite"/>
        </authorList>
    </citation>
    <scope>IDENTIFICATION</scope>
</reference>
<accession>A0A914YMC2</accession>
<sequence length="459" mass="52855">MYGDSNFASSSDSQSIIRIDNGKAKEESDDDIIWLDEEGVPTDTSAGIKNEEICIKTEARIVQHHRYHPNPVKRERLDEHFDVLSMYAFKLKGVTLRSLDLIPSVPPLKVDNYKSFFLMSYNVLCETTLEKHKFLHHHLLNINYGWEDRWNLISSELRSLKSDIYCLQGVQKERPVACYKLFFEEKGMNGFFTGRGGSKGDGCAIFWNPSKFNAIEKIPINLDYNVENLDRPNVAQLIRFKHIPTGKELIVVNTHLLYDPNRGDIKIYQLTIILAHIQKARTKNQPIIFCGDLNIYPDSPIYKLIIDGKLHCRETFCVPKSMSGQQFKCRPTAMQLFKIPKITKVATDCTINEKKTRIHPLLSHAICFESVHSHHANNKEKEISAIGFSYYFNSDYIFYSIEKKESVEDNVKNVVENGLFLHRRLSLPDAKTMTKFVGPLPYFTSGSDHLPLYAEFYLN</sequence>
<dbReference type="SUPFAM" id="SSF56219">
    <property type="entry name" value="DNase I-like"/>
    <property type="match status" value="1"/>
</dbReference>
<dbReference type="InterPro" id="IPR050410">
    <property type="entry name" value="CCR4/nocturin_mRNA_transcr"/>
</dbReference>
<keyword evidence="2" id="KW-1185">Reference proteome</keyword>
<evidence type="ECO:0000259" key="1">
    <source>
        <dbReference type="Pfam" id="PF03372"/>
    </source>
</evidence>
<dbReference type="InterPro" id="IPR005135">
    <property type="entry name" value="Endo/exonuclease/phosphatase"/>
</dbReference>
<dbReference type="Pfam" id="PF03372">
    <property type="entry name" value="Exo_endo_phos"/>
    <property type="match status" value="1"/>
</dbReference>
<evidence type="ECO:0000313" key="2">
    <source>
        <dbReference type="Proteomes" id="UP000887577"/>
    </source>
</evidence>
<dbReference type="AlphaFoldDB" id="A0A914YMC2"/>
<name>A0A914YMC2_9BILA</name>
<dbReference type="Gene3D" id="3.60.10.10">
    <property type="entry name" value="Endonuclease/exonuclease/phosphatase"/>
    <property type="match status" value="1"/>
</dbReference>
<proteinExistence type="predicted"/>
<dbReference type="GO" id="GO:0000175">
    <property type="term" value="F:3'-5'-RNA exonuclease activity"/>
    <property type="evidence" value="ECO:0007669"/>
    <property type="project" value="TreeGrafter"/>
</dbReference>
<dbReference type="PANTHER" id="PTHR12121:SF34">
    <property type="entry name" value="PROTEIN ANGEL"/>
    <property type="match status" value="1"/>
</dbReference>